<dbReference type="InterPro" id="IPR000668">
    <property type="entry name" value="Peptidase_C1A_C"/>
</dbReference>
<dbReference type="SUPFAM" id="SSF53474">
    <property type="entry name" value="alpha/beta-Hydrolases"/>
    <property type="match status" value="1"/>
</dbReference>
<dbReference type="OrthoDB" id="5318987at2"/>
<organism evidence="2 3">
    <name type="scientific">Desulforhopalus singaporensis</name>
    <dbReference type="NCBI Taxonomy" id="91360"/>
    <lineage>
        <taxon>Bacteria</taxon>
        <taxon>Pseudomonadati</taxon>
        <taxon>Thermodesulfobacteriota</taxon>
        <taxon>Desulfobulbia</taxon>
        <taxon>Desulfobulbales</taxon>
        <taxon>Desulfocapsaceae</taxon>
        <taxon>Desulforhopalus</taxon>
    </lineage>
</organism>
<keyword evidence="2" id="KW-0645">Protease</keyword>
<dbReference type="STRING" id="91360.SAMN05660330_02778"/>
<dbReference type="InterPro" id="IPR029058">
    <property type="entry name" value="AB_hydrolase_fold"/>
</dbReference>
<dbReference type="SMART" id="SM00645">
    <property type="entry name" value="Pept_C1"/>
    <property type="match status" value="1"/>
</dbReference>
<dbReference type="AlphaFoldDB" id="A0A1H0SQW0"/>
<dbReference type="InterPro" id="IPR038765">
    <property type="entry name" value="Papain-like_cys_pep_sf"/>
</dbReference>
<evidence type="ECO:0000313" key="2">
    <source>
        <dbReference type="EMBL" id="SDP44083.1"/>
    </source>
</evidence>
<dbReference type="RefSeq" id="WP_092223834.1">
    <property type="nucleotide sequence ID" value="NZ_FNJI01000020.1"/>
</dbReference>
<reference evidence="2 3" key="1">
    <citation type="submission" date="2016-10" db="EMBL/GenBank/DDBJ databases">
        <authorList>
            <person name="de Groot N.N."/>
        </authorList>
    </citation>
    <scope>NUCLEOTIDE SEQUENCE [LARGE SCALE GENOMIC DNA]</scope>
    <source>
        <strain evidence="2 3">DSM 12130</strain>
    </source>
</reference>
<name>A0A1H0SQW0_9BACT</name>
<evidence type="ECO:0000313" key="3">
    <source>
        <dbReference type="Proteomes" id="UP000199073"/>
    </source>
</evidence>
<dbReference type="SUPFAM" id="SSF54001">
    <property type="entry name" value="Cysteine proteinases"/>
    <property type="match status" value="1"/>
</dbReference>
<dbReference type="EMBL" id="FNJI01000020">
    <property type="protein sequence ID" value="SDP44083.1"/>
    <property type="molecule type" value="Genomic_DNA"/>
</dbReference>
<dbReference type="GO" id="GO:0006508">
    <property type="term" value="P:proteolysis"/>
    <property type="evidence" value="ECO:0007669"/>
    <property type="project" value="UniProtKB-KW"/>
</dbReference>
<gene>
    <name evidence="2" type="ORF">SAMN05660330_02778</name>
</gene>
<dbReference type="Pfam" id="PF00112">
    <property type="entry name" value="Peptidase_C1"/>
    <property type="match status" value="1"/>
</dbReference>
<accession>A0A1H0SQW0</accession>
<sequence>MARNIFPTPEIAGEKRILNARKDMPDIRDRIYEPALLQLQQKIDNRYDCAILNQGTEGACTGFGLAAVINLLNCQKRNLTFRASPRMLYEMAKKHDQWPGEDYVGSSCRGAIRGWKNMGVCSELQWPFVPGDPGELTIDRAKAARVCTIGAYYRLRPEINDYHSALNEVGAIYVSADVHAGWFAPGTGSEEFLPIIKPSLTVEGGHAFAIVGYNSCGFIVQNSWGPGWGAAGFALWLYEDWLENINDGWVFRLAISIPSIFGLTSRSLATKDAESLKAAPKRLEIAGHFAHFDDGAFKERGDYWTTAEDIRRTAKHIKQSTVTDHPTYNHLLIYAHGGLNSPTDSAKRIAALKDGFKRNGIYPFHIMYDTGLAEEIKDTVLRLFRNRRTEGFFGDMVERIIEKSDQMIEDIVRKPLTPVWEEMKSDARRPFAKLRTTRVGDGLLVIKTFVEALRGTHLKIHLAGHSTGSILLGHLLVALDDLNIPDLIASCSLMAPACTMAFYKTHYAKRLKPELTGKPQTQIPVLDIYNLSNKLELDDNVAFAYRKSLLYLVSRALERKIDKPLLGMQVYSKNLAAPGLTINYSDGDHGFTTSTSHGGFDNDANTMNSILRRILDGEPEKPFKEYEMKGY</sequence>
<dbReference type="GO" id="GO:0008234">
    <property type="term" value="F:cysteine-type peptidase activity"/>
    <property type="evidence" value="ECO:0007669"/>
    <property type="project" value="InterPro"/>
</dbReference>
<keyword evidence="2" id="KW-0378">Hydrolase</keyword>
<feature type="domain" description="Peptidase C1A papain C-terminal" evidence="1">
    <location>
        <begin position="39"/>
        <end position="253"/>
    </location>
</feature>
<evidence type="ECO:0000259" key="1">
    <source>
        <dbReference type="SMART" id="SM00645"/>
    </source>
</evidence>
<protein>
    <submittedName>
        <fullName evidence="2">Papain family cysteine protease</fullName>
    </submittedName>
</protein>
<dbReference type="CDD" id="cd02619">
    <property type="entry name" value="Peptidase_C1"/>
    <property type="match status" value="1"/>
</dbReference>
<dbReference type="Gene3D" id="3.90.70.10">
    <property type="entry name" value="Cysteine proteinases"/>
    <property type="match status" value="1"/>
</dbReference>
<proteinExistence type="predicted"/>
<keyword evidence="3" id="KW-1185">Reference proteome</keyword>
<dbReference type="Proteomes" id="UP000199073">
    <property type="component" value="Unassembled WGS sequence"/>
</dbReference>